<keyword evidence="1" id="KW-0812">Transmembrane</keyword>
<sequence>MSWGASLSEEVTVDSPNVAMKITDRNGEDIMQSAEVGDPLALRFEILDKNSPYEIFVRELVAMDGVDSSEIVLIDSDGCPTDHFIMGPIYNSRSIQITDKFGFDKQQNATASMGSEAVFAPGEGLCVNVAGLIVAAAVFLSAQLAIIAAWTFALLLHDKGGLSKNKKVSSFCEELYKSGNRSPFLLAVLVDMCYEQVNEGGGDSVYNLERARALCNDLMTTYDTIRAKYWLHMLETIEKKAKEGTDEAGSSAN</sequence>
<name>A0AAV8YPJ9_9CUCU</name>
<evidence type="ECO:0000313" key="3">
    <source>
        <dbReference type="Proteomes" id="UP001162162"/>
    </source>
</evidence>
<reference evidence="2" key="1">
    <citation type="journal article" date="2023" name="Insect Mol. Biol.">
        <title>Genome sequencing provides insights into the evolution of gene families encoding plant cell wall-degrading enzymes in longhorned beetles.</title>
        <authorList>
            <person name="Shin N.R."/>
            <person name="Okamura Y."/>
            <person name="Kirsch R."/>
            <person name="Pauchet Y."/>
        </authorList>
    </citation>
    <scope>NUCLEOTIDE SEQUENCE</scope>
    <source>
        <strain evidence="2">AMC_N1</strain>
    </source>
</reference>
<comment type="caution">
    <text evidence="2">The sequence shown here is derived from an EMBL/GenBank/DDBJ whole genome shotgun (WGS) entry which is preliminary data.</text>
</comment>
<keyword evidence="1" id="KW-0472">Membrane</keyword>
<dbReference type="Gene3D" id="1.25.40.120">
    <property type="entry name" value="Protein prenylyltransferase"/>
    <property type="match status" value="1"/>
</dbReference>
<keyword evidence="3" id="KW-1185">Reference proteome</keyword>
<organism evidence="2 3">
    <name type="scientific">Aromia moschata</name>
    <dbReference type="NCBI Taxonomy" id="1265417"/>
    <lineage>
        <taxon>Eukaryota</taxon>
        <taxon>Metazoa</taxon>
        <taxon>Ecdysozoa</taxon>
        <taxon>Arthropoda</taxon>
        <taxon>Hexapoda</taxon>
        <taxon>Insecta</taxon>
        <taxon>Pterygota</taxon>
        <taxon>Neoptera</taxon>
        <taxon>Endopterygota</taxon>
        <taxon>Coleoptera</taxon>
        <taxon>Polyphaga</taxon>
        <taxon>Cucujiformia</taxon>
        <taxon>Chrysomeloidea</taxon>
        <taxon>Cerambycidae</taxon>
        <taxon>Cerambycinae</taxon>
        <taxon>Callichromatini</taxon>
        <taxon>Aromia</taxon>
    </lineage>
</organism>
<feature type="transmembrane region" description="Helical" evidence="1">
    <location>
        <begin position="129"/>
        <end position="156"/>
    </location>
</feature>
<evidence type="ECO:0000256" key="1">
    <source>
        <dbReference type="SAM" id="Phobius"/>
    </source>
</evidence>
<gene>
    <name evidence="2" type="ORF">NQ318_006486</name>
</gene>
<dbReference type="EMBL" id="JAPWTK010000063">
    <property type="protein sequence ID" value="KAJ8952870.1"/>
    <property type="molecule type" value="Genomic_DNA"/>
</dbReference>
<proteinExistence type="predicted"/>
<accession>A0AAV8YPJ9</accession>
<keyword evidence="1" id="KW-1133">Transmembrane helix</keyword>
<dbReference type="AlphaFoldDB" id="A0AAV8YPJ9"/>
<protein>
    <submittedName>
        <fullName evidence="2">Uncharacterized protein</fullName>
    </submittedName>
</protein>
<dbReference type="SUPFAM" id="SSF48439">
    <property type="entry name" value="Protein prenylyltransferase"/>
    <property type="match status" value="1"/>
</dbReference>
<evidence type="ECO:0000313" key="2">
    <source>
        <dbReference type="EMBL" id="KAJ8952870.1"/>
    </source>
</evidence>
<dbReference type="Proteomes" id="UP001162162">
    <property type="component" value="Unassembled WGS sequence"/>
</dbReference>